<accession>A0A4Y6PNX2</accession>
<keyword evidence="3" id="KW-1185">Reference proteome</keyword>
<dbReference type="OrthoDB" id="5498253at2"/>
<dbReference type="Proteomes" id="UP000315995">
    <property type="component" value="Chromosome"/>
</dbReference>
<proteinExistence type="predicted"/>
<name>A0A4Y6PNX2_PERCE</name>
<dbReference type="Pfam" id="PF08874">
    <property type="entry name" value="DUF1835"/>
    <property type="match status" value="1"/>
</dbReference>
<accession>A0A5B8Y637</accession>
<gene>
    <name evidence="2" type="ORF">FIV42_04510</name>
</gene>
<dbReference type="EMBL" id="CP041186">
    <property type="protein sequence ID" value="QDG50028.1"/>
    <property type="molecule type" value="Genomic_DNA"/>
</dbReference>
<dbReference type="AlphaFoldDB" id="A0A4Y6PNX2"/>
<feature type="domain" description="DUF1835" evidence="1">
    <location>
        <begin position="24"/>
        <end position="132"/>
    </location>
</feature>
<dbReference type="InterPro" id="IPR014973">
    <property type="entry name" value="DUF1835"/>
</dbReference>
<protein>
    <submittedName>
        <fullName evidence="2">DUF1835 domain-containing protein</fullName>
    </submittedName>
</protein>
<evidence type="ECO:0000313" key="2">
    <source>
        <dbReference type="EMBL" id="QDG50028.1"/>
    </source>
</evidence>
<reference evidence="2 3" key="1">
    <citation type="submission" date="2019-06" db="EMBL/GenBank/DDBJ databases">
        <title>Persicimonas caeni gen. nov., sp. nov., a predatory bacterium isolated from solar saltern.</title>
        <authorList>
            <person name="Wang S."/>
        </authorList>
    </citation>
    <scope>NUCLEOTIDE SEQUENCE [LARGE SCALE GENOMIC DNA]</scope>
    <source>
        <strain evidence="2 3">YN101</strain>
    </source>
</reference>
<organism evidence="2 3">
    <name type="scientific">Persicimonas caeni</name>
    <dbReference type="NCBI Taxonomy" id="2292766"/>
    <lineage>
        <taxon>Bacteria</taxon>
        <taxon>Deltaproteobacteria</taxon>
        <taxon>Bradymonadales</taxon>
        <taxon>Bradymonadaceae</taxon>
        <taxon>Persicimonas</taxon>
    </lineage>
</organism>
<sequence length="360" mass="40813">MADQFENVTHVAPSTVGDMLAELGATSVVEFPDLLTHGPVAPKPKKHRKARLKYWRNLFDAVLADDSSGQIAGAMALLEDGYLTTEQIGSAAAHASSGGRIVVWTTPTFEDRLFLWFVFDALMQEGVPFERIATAEPRVELPPVGDEEPRFASLRSLEVDELASGFDELFYPELVYVEAGANLWETFCSVSPRQFAISIPHTAKFFPQFPVFAEDYGRLFPMVEGERAKRVQLSEFDRDLLERLDETGRSGIELIDDVFAEKYAFLDDLVYLARLRAWSETDTDAPYVVAEANKDAEDVFEQFVYRISERGRELLEEGFEAGRKLPIFFVGDARLYAGKKPWVRVISGEHWWFERFDRGQ</sequence>
<dbReference type="RefSeq" id="WP_141196524.1">
    <property type="nucleotide sequence ID" value="NZ_CP041186.1"/>
</dbReference>
<evidence type="ECO:0000313" key="3">
    <source>
        <dbReference type="Proteomes" id="UP000315995"/>
    </source>
</evidence>
<evidence type="ECO:0000259" key="1">
    <source>
        <dbReference type="Pfam" id="PF08874"/>
    </source>
</evidence>